<evidence type="ECO:0000256" key="1">
    <source>
        <dbReference type="SAM" id="SignalP"/>
    </source>
</evidence>
<gene>
    <name evidence="2" type="ORF">OCH239_10005</name>
</gene>
<protein>
    <submittedName>
        <fullName evidence="2">Uncharacterized protein</fullName>
    </submittedName>
</protein>
<keyword evidence="1" id="KW-0732">Signal</keyword>
<reference evidence="2 3" key="1">
    <citation type="submission" date="2014-01" db="EMBL/GenBank/DDBJ databases">
        <title>Roseivivax halodurans JCM 10272 Genome Sequencing.</title>
        <authorList>
            <person name="Lai Q."/>
            <person name="Li G."/>
            <person name="Shao Z."/>
        </authorList>
    </citation>
    <scope>NUCLEOTIDE SEQUENCE [LARGE SCALE GENOMIC DNA]</scope>
    <source>
        <strain evidence="2 3">JCM 10272</strain>
    </source>
</reference>
<dbReference type="AlphaFoldDB" id="X7ECD0"/>
<dbReference type="STRING" id="1449350.OCH239_10005"/>
<evidence type="ECO:0000313" key="3">
    <source>
        <dbReference type="Proteomes" id="UP000022447"/>
    </source>
</evidence>
<feature type="chain" id="PRO_5004977753" evidence="1">
    <location>
        <begin position="26"/>
        <end position="130"/>
    </location>
</feature>
<comment type="caution">
    <text evidence="2">The sequence shown here is derived from an EMBL/GenBank/DDBJ whole genome shotgun (WGS) entry which is preliminary data.</text>
</comment>
<evidence type="ECO:0000313" key="2">
    <source>
        <dbReference type="EMBL" id="ETX13515.1"/>
    </source>
</evidence>
<sequence length="130" mass="14463">MIPAPGILVPSLCTLMLAFPCEVPAQSFDTMAQPVETDDECKAPRPPKDLAETAYIRNGYRAILRIMAAEKWQETKECICFLTDFTWAEVVKRSEKLVTSDNPRLPFDVVALDEQAANLEGARLDACSIE</sequence>
<accession>X7ECD0</accession>
<dbReference type="RefSeq" id="WP_244430370.1">
    <property type="nucleotide sequence ID" value="NZ_JALZ01000024.1"/>
</dbReference>
<dbReference type="EMBL" id="JALZ01000024">
    <property type="protein sequence ID" value="ETX13515.1"/>
    <property type="molecule type" value="Genomic_DNA"/>
</dbReference>
<name>X7ECD0_9RHOB</name>
<proteinExistence type="predicted"/>
<feature type="signal peptide" evidence="1">
    <location>
        <begin position="1"/>
        <end position="25"/>
    </location>
</feature>
<keyword evidence="3" id="KW-1185">Reference proteome</keyword>
<dbReference type="Proteomes" id="UP000022447">
    <property type="component" value="Unassembled WGS sequence"/>
</dbReference>
<dbReference type="eggNOG" id="ENOG503144D">
    <property type="taxonomic scope" value="Bacteria"/>
</dbReference>
<dbReference type="PATRIC" id="fig|1449350.3.peg.3331"/>
<organism evidence="2 3">
    <name type="scientific">Roseivivax halodurans JCM 10272</name>
    <dbReference type="NCBI Taxonomy" id="1449350"/>
    <lineage>
        <taxon>Bacteria</taxon>
        <taxon>Pseudomonadati</taxon>
        <taxon>Pseudomonadota</taxon>
        <taxon>Alphaproteobacteria</taxon>
        <taxon>Rhodobacterales</taxon>
        <taxon>Roseobacteraceae</taxon>
        <taxon>Roseivivax</taxon>
    </lineage>
</organism>